<keyword evidence="9" id="KW-1185">Reference proteome</keyword>
<name>A0A1T4WHX3_9CLOT</name>
<evidence type="ECO:0000256" key="2">
    <source>
        <dbReference type="ARBA" id="ARBA00022552"/>
    </source>
</evidence>
<evidence type="ECO:0000256" key="6">
    <source>
        <dbReference type="HAMAP-Rule" id="MF_01877"/>
    </source>
</evidence>
<evidence type="ECO:0000256" key="1">
    <source>
        <dbReference type="ARBA" id="ARBA00022490"/>
    </source>
</evidence>
<dbReference type="FunFam" id="3.40.1010.10:FF:000007">
    <property type="entry name" value="Ribosomal RNA small subunit methyltransferase I"/>
    <property type="match status" value="1"/>
</dbReference>
<comment type="subcellular location">
    <subcellularLocation>
        <location evidence="6">Cytoplasm</location>
    </subcellularLocation>
</comment>
<dbReference type="CDD" id="cd11648">
    <property type="entry name" value="RsmI"/>
    <property type="match status" value="1"/>
</dbReference>
<comment type="function">
    <text evidence="6">Catalyzes the 2'-O-methylation of the ribose of cytidine 1402 (C1402) in 16S rRNA.</text>
</comment>
<dbReference type="HAMAP" id="MF_01877">
    <property type="entry name" value="16SrRNA_methyltr_I"/>
    <property type="match status" value="1"/>
</dbReference>
<evidence type="ECO:0000256" key="3">
    <source>
        <dbReference type="ARBA" id="ARBA00022603"/>
    </source>
</evidence>
<dbReference type="InterPro" id="IPR000878">
    <property type="entry name" value="4pyrrol_Mease"/>
</dbReference>
<organism evidence="8 9">
    <name type="scientific">Caloramator quimbayensis</name>
    <dbReference type="NCBI Taxonomy" id="1147123"/>
    <lineage>
        <taxon>Bacteria</taxon>
        <taxon>Bacillati</taxon>
        <taxon>Bacillota</taxon>
        <taxon>Clostridia</taxon>
        <taxon>Eubacteriales</taxon>
        <taxon>Clostridiaceae</taxon>
        <taxon>Caloramator</taxon>
    </lineage>
</organism>
<dbReference type="InterPro" id="IPR014777">
    <property type="entry name" value="4pyrrole_Mease_sub1"/>
</dbReference>
<dbReference type="Gene3D" id="3.40.1010.10">
    <property type="entry name" value="Cobalt-precorrin-4 Transmethylase, Domain 1"/>
    <property type="match status" value="1"/>
</dbReference>
<reference evidence="9" key="1">
    <citation type="submission" date="2017-02" db="EMBL/GenBank/DDBJ databases">
        <authorList>
            <person name="Varghese N."/>
            <person name="Submissions S."/>
        </authorList>
    </citation>
    <scope>NUCLEOTIDE SEQUENCE [LARGE SCALE GENOMIC DNA]</scope>
    <source>
        <strain evidence="9">USBA 833</strain>
    </source>
</reference>
<dbReference type="PANTHER" id="PTHR46111">
    <property type="entry name" value="RIBOSOMAL RNA SMALL SUBUNIT METHYLTRANSFERASE I"/>
    <property type="match status" value="1"/>
</dbReference>
<gene>
    <name evidence="6" type="primary">rsmI</name>
    <name evidence="8" type="ORF">SAMN05443428_101262</name>
</gene>
<dbReference type="STRING" id="1147123.SAMN05443428_101262"/>
<evidence type="ECO:0000313" key="9">
    <source>
        <dbReference type="Proteomes" id="UP000190105"/>
    </source>
</evidence>
<feature type="domain" description="Tetrapyrrole methylase" evidence="7">
    <location>
        <begin position="4"/>
        <end position="203"/>
    </location>
</feature>
<proteinExistence type="inferred from homology"/>
<dbReference type="GO" id="GO:0005737">
    <property type="term" value="C:cytoplasm"/>
    <property type="evidence" value="ECO:0007669"/>
    <property type="project" value="UniProtKB-SubCell"/>
</dbReference>
<dbReference type="RefSeq" id="WP_078695291.1">
    <property type="nucleotide sequence ID" value="NZ_FUYH01000001.1"/>
</dbReference>
<dbReference type="FunFam" id="3.30.950.10:FF:000002">
    <property type="entry name" value="Ribosomal RNA small subunit methyltransferase I"/>
    <property type="match status" value="1"/>
</dbReference>
<dbReference type="Gene3D" id="3.30.950.10">
    <property type="entry name" value="Methyltransferase, Cobalt-precorrin-4 Transmethylase, Domain 2"/>
    <property type="match status" value="1"/>
</dbReference>
<dbReference type="AlphaFoldDB" id="A0A1T4WHX3"/>
<dbReference type="Proteomes" id="UP000190105">
    <property type="component" value="Unassembled WGS sequence"/>
</dbReference>
<accession>A0A1T4WHX3</accession>
<evidence type="ECO:0000259" key="7">
    <source>
        <dbReference type="Pfam" id="PF00590"/>
    </source>
</evidence>
<dbReference type="EMBL" id="FUYH01000001">
    <property type="protein sequence ID" value="SKA76769.1"/>
    <property type="molecule type" value="Genomic_DNA"/>
</dbReference>
<dbReference type="Pfam" id="PF00590">
    <property type="entry name" value="TP_methylase"/>
    <property type="match status" value="1"/>
</dbReference>
<keyword evidence="5 6" id="KW-0949">S-adenosyl-L-methionine</keyword>
<evidence type="ECO:0000313" key="8">
    <source>
        <dbReference type="EMBL" id="SKA76769.1"/>
    </source>
</evidence>
<dbReference type="PIRSF" id="PIRSF005917">
    <property type="entry name" value="MTase_YraL"/>
    <property type="match status" value="1"/>
</dbReference>
<keyword evidence="3 6" id="KW-0489">Methyltransferase</keyword>
<evidence type="ECO:0000256" key="5">
    <source>
        <dbReference type="ARBA" id="ARBA00022691"/>
    </source>
</evidence>
<dbReference type="SUPFAM" id="SSF53790">
    <property type="entry name" value="Tetrapyrrole methylase"/>
    <property type="match status" value="1"/>
</dbReference>
<dbReference type="OrthoDB" id="9809084at2"/>
<keyword evidence="2 6" id="KW-0698">rRNA processing</keyword>
<protein>
    <recommendedName>
        <fullName evidence="6">Ribosomal RNA small subunit methyltransferase I</fullName>
        <ecNumber evidence="6">2.1.1.198</ecNumber>
    </recommendedName>
    <alternativeName>
        <fullName evidence="6">16S rRNA 2'-O-ribose C1402 methyltransferase</fullName>
    </alternativeName>
    <alternativeName>
        <fullName evidence="6">rRNA (cytidine-2'-O-)-methyltransferase RsmI</fullName>
    </alternativeName>
</protein>
<keyword evidence="1 6" id="KW-0963">Cytoplasm</keyword>
<dbReference type="InterPro" id="IPR014776">
    <property type="entry name" value="4pyrrole_Mease_sub2"/>
</dbReference>
<sequence length="281" mass="31949">MTGTIYLVATPIGNLEDISIRALNTLKSVDIIAAEDTRQTLKLLNHFEIKKPLISYHEHNKIESGEKLIKEALSGKNIALVTDAGTPGISDPGEGLVKLAIENEIKVYLIPGPAALIYGLVVSGISTARFVFEGFLPTDKKGRRERLSNLLDEERTIIFYEAPHKLIRTLEDLYSNFGDRRIALCRELTKKYEEIIRCTLSEAIEIYKEKKPLGEYVIVLEGKSKKEMEMEKMQEFEKISVEEHIMMYINEGLSKKDAVKRVAKERNLPKSEVYKYSIDIE</sequence>
<dbReference type="GO" id="GO:0070677">
    <property type="term" value="F:rRNA (cytosine-2'-O-)-methyltransferase activity"/>
    <property type="evidence" value="ECO:0007669"/>
    <property type="project" value="UniProtKB-UniRule"/>
</dbReference>
<comment type="similarity">
    <text evidence="6">Belongs to the methyltransferase superfamily. RsmI family.</text>
</comment>
<evidence type="ECO:0000256" key="4">
    <source>
        <dbReference type="ARBA" id="ARBA00022679"/>
    </source>
</evidence>
<comment type="catalytic activity">
    <reaction evidence="6">
        <text>cytidine(1402) in 16S rRNA + S-adenosyl-L-methionine = 2'-O-methylcytidine(1402) in 16S rRNA + S-adenosyl-L-homocysteine + H(+)</text>
        <dbReference type="Rhea" id="RHEA:42924"/>
        <dbReference type="Rhea" id="RHEA-COMP:10285"/>
        <dbReference type="Rhea" id="RHEA-COMP:10286"/>
        <dbReference type="ChEBI" id="CHEBI:15378"/>
        <dbReference type="ChEBI" id="CHEBI:57856"/>
        <dbReference type="ChEBI" id="CHEBI:59789"/>
        <dbReference type="ChEBI" id="CHEBI:74495"/>
        <dbReference type="ChEBI" id="CHEBI:82748"/>
        <dbReference type="EC" id="2.1.1.198"/>
    </reaction>
</comment>
<dbReference type="EC" id="2.1.1.198" evidence="6"/>
<dbReference type="InterPro" id="IPR035996">
    <property type="entry name" value="4pyrrol_Methylase_sf"/>
</dbReference>
<dbReference type="PANTHER" id="PTHR46111:SF1">
    <property type="entry name" value="RIBOSOMAL RNA SMALL SUBUNIT METHYLTRANSFERASE I"/>
    <property type="match status" value="1"/>
</dbReference>
<keyword evidence="4 6" id="KW-0808">Transferase</keyword>
<dbReference type="NCBIfam" id="TIGR00096">
    <property type="entry name" value="16S rRNA (cytidine(1402)-2'-O)-methyltransferase"/>
    <property type="match status" value="1"/>
</dbReference>
<dbReference type="InterPro" id="IPR008189">
    <property type="entry name" value="rRNA_ssu_MeTfrase_I"/>
</dbReference>